<proteinExistence type="predicted"/>
<feature type="domain" description="DUF2828" evidence="1">
    <location>
        <begin position="18"/>
        <end position="89"/>
    </location>
</feature>
<dbReference type="Pfam" id="PF11443">
    <property type="entry name" value="DUF2828"/>
    <property type="match status" value="2"/>
</dbReference>
<dbReference type="AlphaFoldDB" id="A0A9D9NCN6"/>
<dbReference type="PANTHER" id="PTHR31373">
    <property type="entry name" value="OS06G0652100 PROTEIN"/>
    <property type="match status" value="1"/>
</dbReference>
<gene>
    <name evidence="3" type="ORF">IAA72_01935</name>
</gene>
<feature type="domain" description="DUF7788" evidence="2">
    <location>
        <begin position="286"/>
        <end position="468"/>
    </location>
</feature>
<protein>
    <submittedName>
        <fullName evidence="3">DUF2828 family protein</fullName>
    </submittedName>
</protein>
<organism evidence="3 4">
    <name type="scientific">Candidatus Ornithospirochaeta stercoravium</name>
    <dbReference type="NCBI Taxonomy" id="2840897"/>
    <lineage>
        <taxon>Bacteria</taxon>
        <taxon>Pseudomonadati</taxon>
        <taxon>Spirochaetota</taxon>
        <taxon>Spirochaetia</taxon>
        <taxon>Spirochaetales</taxon>
        <taxon>Spirochaetaceae</taxon>
        <taxon>Spirochaetaceae incertae sedis</taxon>
        <taxon>Candidatus Ornithospirochaeta</taxon>
    </lineage>
</organism>
<feature type="domain" description="DUF2828" evidence="1">
    <location>
        <begin position="173"/>
        <end position="267"/>
    </location>
</feature>
<dbReference type="InterPro" id="IPR011205">
    <property type="entry name" value="UCP015417_vWA"/>
</dbReference>
<sequence length="489" mass="54747">MENLFLKALDNSMSNKRTENGALSFNSSGNPVLDLFALGGAYRSRSDEDILALWRKAYAESPLDALLVLFYIRAAREGIGEKRFFRVAFADFLKSGKLNNEAAAELIALVSEAGSWKDLVSEPVFSSSPLVGEIIVKQLLLDSASDAPSLLAKWIPCGRGNESAKRETKRFSSLFSMSEKNYRKLVVGIRRKLSLVETRMAENRWNDIEYDKIPSKAGLKYTAAFRRHDEVRYSEFINAVKDGRRSVNMSLTMPYEIVSRVLYKDDEAAEAFWKNLPDFVRKDERAIAVVDISGSMFARYLNPWPVTVSVSLGIYFADRLTGPFGKRFITFSDNPRLVSLEGALTLREKVQLVLSEDNVGYNTDIGKVFSLILKAAIESDAKPDEMPETLYVISDMEFDEAANPAETNFEEAERIFAENGYRLPSVVFWNVAARNNTIPVKSWNSNVSLVSGCSPSVFSIVFGGKTPLDVMNETVRKLSFAERILALPL</sequence>
<dbReference type="PIRSF" id="PIRSF015417">
    <property type="entry name" value="T31B5_30_vWA"/>
    <property type="match status" value="1"/>
</dbReference>
<accession>A0A9D9NCN6</accession>
<evidence type="ECO:0000313" key="3">
    <source>
        <dbReference type="EMBL" id="MBO8468528.1"/>
    </source>
</evidence>
<dbReference type="InterPro" id="IPR036465">
    <property type="entry name" value="vWFA_dom_sf"/>
</dbReference>
<evidence type="ECO:0000259" key="1">
    <source>
        <dbReference type="Pfam" id="PF11443"/>
    </source>
</evidence>
<evidence type="ECO:0000313" key="4">
    <source>
        <dbReference type="Proteomes" id="UP000810292"/>
    </source>
</evidence>
<reference evidence="3" key="2">
    <citation type="journal article" date="2021" name="PeerJ">
        <title>Extensive microbial diversity within the chicken gut microbiome revealed by metagenomics and culture.</title>
        <authorList>
            <person name="Gilroy R."/>
            <person name="Ravi A."/>
            <person name="Getino M."/>
            <person name="Pursley I."/>
            <person name="Horton D.L."/>
            <person name="Alikhan N.F."/>
            <person name="Baker D."/>
            <person name="Gharbi K."/>
            <person name="Hall N."/>
            <person name="Watson M."/>
            <person name="Adriaenssens E.M."/>
            <person name="Foster-Nyarko E."/>
            <person name="Jarju S."/>
            <person name="Secka A."/>
            <person name="Antonio M."/>
            <person name="Oren A."/>
            <person name="Chaudhuri R.R."/>
            <person name="La Ragione R."/>
            <person name="Hildebrand F."/>
            <person name="Pallen M.J."/>
        </authorList>
    </citation>
    <scope>NUCLEOTIDE SEQUENCE</scope>
    <source>
        <strain evidence="3">14700</strain>
    </source>
</reference>
<reference evidence="3" key="1">
    <citation type="submission" date="2020-10" db="EMBL/GenBank/DDBJ databases">
        <authorList>
            <person name="Gilroy R."/>
        </authorList>
    </citation>
    <scope>NUCLEOTIDE SEQUENCE</scope>
    <source>
        <strain evidence="3">14700</strain>
    </source>
</reference>
<dbReference type="EMBL" id="JADIMF010000028">
    <property type="protein sequence ID" value="MBO8468528.1"/>
    <property type="molecule type" value="Genomic_DNA"/>
</dbReference>
<dbReference type="PANTHER" id="PTHR31373:SF27">
    <property type="entry name" value="TROVE DOMAIN-CONTAINING PROTEIN"/>
    <property type="match status" value="1"/>
</dbReference>
<dbReference type="Gene3D" id="3.40.50.410">
    <property type="entry name" value="von Willebrand factor, type A domain"/>
    <property type="match status" value="1"/>
</dbReference>
<dbReference type="SUPFAM" id="SSF53300">
    <property type="entry name" value="vWA-like"/>
    <property type="match status" value="1"/>
</dbReference>
<dbReference type="Pfam" id="PF25043">
    <property type="entry name" value="DUF7788"/>
    <property type="match status" value="1"/>
</dbReference>
<dbReference type="Proteomes" id="UP000810292">
    <property type="component" value="Unassembled WGS sequence"/>
</dbReference>
<dbReference type="InterPro" id="IPR058580">
    <property type="entry name" value="DUF2828"/>
</dbReference>
<comment type="caution">
    <text evidence="3">The sequence shown here is derived from an EMBL/GenBank/DDBJ whole genome shotgun (WGS) entry which is preliminary data.</text>
</comment>
<name>A0A9D9NCN6_9SPIO</name>
<evidence type="ECO:0000259" key="2">
    <source>
        <dbReference type="Pfam" id="PF25043"/>
    </source>
</evidence>
<dbReference type="InterPro" id="IPR056690">
    <property type="entry name" value="DUF7788"/>
</dbReference>